<name>A0A5R9DVX1_9LACT</name>
<dbReference type="Gene3D" id="1.10.10.60">
    <property type="entry name" value="Homeodomain-like"/>
    <property type="match status" value="1"/>
</dbReference>
<dbReference type="InterPro" id="IPR001584">
    <property type="entry name" value="Integrase_cat-core"/>
</dbReference>
<evidence type="ECO:0000256" key="4">
    <source>
        <dbReference type="ARBA" id="ARBA00023125"/>
    </source>
</evidence>
<dbReference type="PROSITE" id="PS50994">
    <property type="entry name" value="INTEGRASE"/>
    <property type="match status" value="1"/>
</dbReference>
<keyword evidence="4" id="KW-0238">DNA-binding</keyword>
<dbReference type="Gene3D" id="3.30.420.10">
    <property type="entry name" value="Ribonuclease H-like superfamily/Ribonuclease H"/>
    <property type="match status" value="1"/>
</dbReference>
<dbReference type="GO" id="GO:0004803">
    <property type="term" value="F:transposase activity"/>
    <property type="evidence" value="ECO:0007669"/>
    <property type="project" value="InterPro"/>
</dbReference>
<dbReference type="GO" id="GO:0015074">
    <property type="term" value="P:DNA integration"/>
    <property type="evidence" value="ECO:0007669"/>
    <property type="project" value="InterPro"/>
</dbReference>
<dbReference type="NCBIfam" id="NF033563">
    <property type="entry name" value="transpos_IS30"/>
    <property type="match status" value="1"/>
</dbReference>
<dbReference type="InterPro" id="IPR001598">
    <property type="entry name" value="Transposase_IS30_CS"/>
</dbReference>
<comment type="caution">
    <text evidence="8">The sequence shown here is derived from an EMBL/GenBank/DDBJ whole genome shotgun (WGS) entry which is preliminary data.</text>
</comment>
<keyword evidence="3" id="KW-0815">Transposition</keyword>
<dbReference type="EMBL" id="VBSP01000065">
    <property type="protein sequence ID" value="TLQ38883.1"/>
    <property type="molecule type" value="Genomic_DNA"/>
</dbReference>
<comment type="similarity">
    <text evidence="2">Belongs to the transposase IS30 family.</text>
</comment>
<evidence type="ECO:0000256" key="3">
    <source>
        <dbReference type="ARBA" id="ARBA00022578"/>
    </source>
</evidence>
<dbReference type="SUPFAM" id="SSF53098">
    <property type="entry name" value="Ribonuclease H-like"/>
    <property type="match status" value="1"/>
</dbReference>
<evidence type="ECO:0000313" key="8">
    <source>
        <dbReference type="EMBL" id="TLQ38883.1"/>
    </source>
</evidence>
<accession>A0A5R9DVX1</accession>
<dbReference type="Pfam" id="PF13936">
    <property type="entry name" value="HTH_38"/>
    <property type="match status" value="1"/>
</dbReference>
<dbReference type="GO" id="GO:0006313">
    <property type="term" value="P:DNA transposition"/>
    <property type="evidence" value="ECO:0007669"/>
    <property type="project" value="InterPro"/>
</dbReference>
<sequence>MSYTHLTIEERSKIEILYQEGYKINRIAQLIGRHRSTIYRELKRCPSDQYQAQDTHEGANQRARLKGRNPKYTVELLKDIQDKLERTWSPEQIVGRDYQGKISFKSIYNWIYQDILKVPLTVLRHKGKSREPQETRGKFNIGTPISKRPKSVKNRKEFGHWELDTVVSSRGKSKGCFASFAERKSRIYIALPMPNRSKVAMQTAIEDLRENLPKEALKSFTSDRGKEFACYPEVEAAGIDFYFADAYSAWQRGTNENSNGLLREFFPKKTDLARVISQELNQALWLMNNRPRKCLDYQTPLEVFLHELLLIE</sequence>
<dbReference type="PANTHER" id="PTHR10948:SF23">
    <property type="entry name" value="TRANSPOSASE INSI FOR INSERTION SEQUENCE ELEMENT IS30A-RELATED"/>
    <property type="match status" value="1"/>
</dbReference>
<dbReference type="PROSITE" id="PS01043">
    <property type="entry name" value="TRANSPOSASE_IS30"/>
    <property type="match status" value="1"/>
</dbReference>
<dbReference type="InterPro" id="IPR025246">
    <property type="entry name" value="IS30-like_HTH"/>
</dbReference>
<dbReference type="RefSeq" id="WP_138405491.1">
    <property type="nucleotide sequence ID" value="NZ_VBSP01000065.1"/>
</dbReference>
<dbReference type="GO" id="GO:0005829">
    <property type="term" value="C:cytosol"/>
    <property type="evidence" value="ECO:0007669"/>
    <property type="project" value="TreeGrafter"/>
</dbReference>
<dbReference type="InterPro" id="IPR012337">
    <property type="entry name" value="RNaseH-like_sf"/>
</dbReference>
<organism evidence="8 9">
    <name type="scientific">Ruoffia tabacinasalis</name>
    <dbReference type="NCBI Taxonomy" id="87458"/>
    <lineage>
        <taxon>Bacteria</taxon>
        <taxon>Bacillati</taxon>
        <taxon>Bacillota</taxon>
        <taxon>Bacilli</taxon>
        <taxon>Lactobacillales</taxon>
        <taxon>Aerococcaceae</taxon>
        <taxon>Ruoffia</taxon>
    </lineage>
</organism>
<evidence type="ECO:0000256" key="6">
    <source>
        <dbReference type="SAM" id="MobiDB-lite"/>
    </source>
</evidence>
<dbReference type="InterPro" id="IPR051917">
    <property type="entry name" value="Transposase-Integrase"/>
</dbReference>
<comment type="function">
    <text evidence="1">Required for the transposition of the insertion element.</text>
</comment>
<dbReference type="InterPro" id="IPR036397">
    <property type="entry name" value="RNaseH_sf"/>
</dbReference>
<proteinExistence type="inferred from homology"/>
<reference evidence="8 9" key="1">
    <citation type="submission" date="2019-05" db="EMBL/GenBank/DDBJ databases">
        <title>The metagenome of a microbial culture collection derived from dairy environment covers the genomic content of the human microbiome.</title>
        <authorList>
            <person name="Roder T."/>
            <person name="Wuthrich D."/>
            <person name="Sattari Z."/>
            <person name="Von Ah U."/>
            <person name="Bar C."/>
            <person name="Ronchi F."/>
            <person name="Macpherson A.J."/>
            <person name="Ganal-Vonarburg S.C."/>
            <person name="Bruggmann R."/>
            <person name="Vergeres G."/>
        </authorList>
    </citation>
    <scope>NUCLEOTIDE SEQUENCE [LARGE SCALE GENOMIC DNA]</scope>
    <source>
        <strain evidence="8 9">FAM 24227</strain>
    </source>
</reference>
<feature type="domain" description="Integrase catalytic" evidence="7">
    <location>
        <begin position="145"/>
        <end position="308"/>
    </location>
</feature>
<protein>
    <submittedName>
        <fullName evidence="8">IS30 family transposase</fullName>
    </submittedName>
</protein>
<evidence type="ECO:0000256" key="1">
    <source>
        <dbReference type="ARBA" id="ARBA00002190"/>
    </source>
</evidence>
<dbReference type="PANTHER" id="PTHR10948">
    <property type="entry name" value="TRANSPOSASE"/>
    <property type="match status" value="1"/>
</dbReference>
<dbReference type="InterPro" id="IPR053392">
    <property type="entry name" value="Transposase_IS30-like"/>
</dbReference>
<evidence type="ECO:0000259" key="7">
    <source>
        <dbReference type="PROSITE" id="PS50994"/>
    </source>
</evidence>
<evidence type="ECO:0000256" key="5">
    <source>
        <dbReference type="ARBA" id="ARBA00023172"/>
    </source>
</evidence>
<evidence type="ECO:0000313" key="9">
    <source>
        <dbReference type="Proteomes" id="UP000306420"/>
    </source>
</evidence>
<gene>
    <name evidence="8" type="ORF">FEZ33_11340</name>
</gene>
<keyword evidence="5" id="KW-0233">DNA recombination</keyword>
<dbReference type="OrthoDB" id="2138131at2"/>
<dbReference type="GO" id="GO:0003677">
    <property type="term" value="F:DNA binding"/>
    <property type="evidence" value="ECO:0007669"/>
    <property type="project" value="UniProtKB-KW"/>
</dbReference>
<feature type="region of interest" description="Disordered" evidence="6">
    <location>
        <begin position="127"/>
        <end position="149"/>
    </location>
</feature>
<evidence type="ECO:0000256" key="2">
    <source>
        <dbReference type="ARBA" id="ARBA00006363"/>
    </source>
</evidence>
<dbReference type="AlphaFoldDB" id="A0A5R9DVX1"/>
<dbReference type="Proteomes" id="UP000306420">
    <property type="component" value="Unassembled WGS sequence"/>
</dbReference>